<proteinExistence type="predicted"/>
<dbReference type="AlphaFoldDB" id="A0AAV7NPQ0"/>
<protein>
    <recommendedName>
        <fullName evidence="3">Secreted protein</fullName>
    </recommendedName>
</protein>
<reference evidence="1" key="1">
    <citation type="journal article" date="2022" name="bioRxiv">
        <title>Sequencing and chromosome-scale assembly of the giantPleurodeles waltlgenome.</title>
        <authorList>
            <person name="Brown T."/>
            <person name="Elewa A."/>
            <person name="Iarovenko S."/>
            <person name="Subramanian E."/>
            <person name="Araus A.J."/>
            <person name="Petzold A."/>
            <person name="Susuki M."/>
            <person name="Suzuki K.-i.T."/>
            <person name="Hayashi T."/>
            <person name="Toyoda A."/>
            <person name="Oliveira C."/>
            <person name="Osipova E."/>
            <person name="Leigh N.D."/>
            <person name="Simon A."/>
            <person name="Yun M.H."/>
        </authorList>
    </citation>
    <scope>NUCLEOTIDE SEQUENCE</scope>
    <source>
        <strain evidence="1">20211129_DDA</strain>
        <tissue evidence="1">Liver</tissue>
    </source>
</reference>
<evidence type="ECO:0000313" key="1">
    <source>
        <dbReference type="EMBL" id="KAJ1116627.1"/>
    </source>
</evidence>
<comment type="caution">
    <text evidence="1">The sequence shown here is derived from an EMBL/GenBank/DDBJ whole genome shotgun (WGS) entry which is preliminary data.</text>
</comment>
<sequence>MLPHVCSLVVLETELPPAQPLCASALTRGTLAATFEQSSRTRSLTVKRCTSARNARGTIQRVSQHRIRKNKIITKRKDNNAIIKSLKVSMMKAVRENGSGGVSQESQKKGSR</sequence>
<organism evidence="1 2">
    <name type="scientific">Pleurodeles waltl</name>
    <name type="common">Iberian ribbed newt</name>
    <dbReference type="NCBI Taxonomy" id="8319"/>
    <lineage>
        <taxon>Eukaryota</taxon>
        <taxon>Metazoa</taxon>
        <taxon>Chordata</taxon>
        <taxon>Craniata</taxon>
        <taxon>Vertebrata</taxon>
        <taxon>Euteleostomi</taxon>
        <taxon>Amphibia</taxon>
        <taxon>Batrachia</taxon>
        <taxon>Caudata</taxon>
        <taxon>Salamandroidea</taxon>
        <taxon>Salamandridae</taxon>
        <taxon>Pleurodelinae</taxon>
        <taxon>Pleurodeles</taxon>
    </lineage>
</organism>
<dbReference type="Proteomes" id="UP001066276">
    <property type="component" value="Chromosome 8"/>
</dbReference>
<gene>
    <name evidence="1" type="ORF">NDU88_004833</name>
</gene>
<evidence type="ECO:0008006" key="3">
    <source>
        <dbReference type="Google" id="ProtNLM"/>
    </source>
</evidence>
<accession>A0AAV7NPQ0</accession>
<dbReference type="EMBL" id="JANPWB010000012">
    <property type="protein sequence ID" value="KAJ1116627.1"/>
    <property type="molecule type" value="Genomic_DNA"/>
</dbReference>
<keyword evidence="2" id="KW-1185">Reference proteome</keyword>
<name>A0AAV7NPQ0_PLEWA</name>
<evidence type="ECO:0000313" key="2">
    <source>
        <dbReference type="Proteomes" id="UP001066276"/>
    </source>
</evidence>